<name>A0A6A4VQX3_AMPAM</name>
<protein>
    <submittedName>
        <fullName evidence="1">Uncharacterized protein</fullName>
    </submittedName>
</protein>
<evidence type="ECO:0000313" key="2">
    <source>
        <dbReference type="Proteomes" id="UP000440578"/>
    </source>
</evidence>
<reference evidence="1 2" key="1">
    <citation type="submission" date="2019-07" db="EMBL/GenBank/DDBJ databases">
        <title>Draft genome assembly of a fouling barnacle, Amphibalanus amphitrite (Darwin, 1854): The first reference genome for Thecostraca.</title>
        <authorList>
            <person name="Kim W."/>
        </authorList>
    </citation>
    <scope>NUCLEOTIDE SEQUENCE [LARGE SCALE GENOMIC DNA]</scope>
    <source>
        <strain evidence="1">SNU_AA5</strain>
        <tissue evidence="1">Soma without cirri and trophi</tissue>
    </source>
</reference>
<organism evidence="1 2">
    <name type="scientific">Amphibalanus amphitrite</name>
    <name type="common">Striped barnacle</name>
    <name type="synonym">Balanus amphitrite</name>
    <dbReference type="NCBI Taxonomy" id="1232801"/>
    <lineage>
        <taxon>Eukaryota</taxon>
        <taxon>Metazoa</taxon>
        <taxon>Ecdysozoa</taxon>
        <taxon>Arthropoda</taxon>
        <taxon>Crustacea</taxon>
        <taxon>Multicrustacea</taxon>
        <taxon>Cirripedia</taxon>
        <taxon>Thoracica</taxon>
        <taxon>Thoracicalcarea</taxon>
        <taxon>Balanomorpha</taxon>
        <taxon>Balanoidea</taxon>
        <taxon>Balanidae</taxon>
        <taxon>Amphibalaninae</taxon>
        <taxon>Amphibalanus</taxon>
    </lineage>
</organism>
<accession>A0A6A4VQX3</accession>
<gene>
    <name evidence="1" type="ORF">FJT64_005549</name>
</gene>
<evidence type="ECO:0000313" key="1">
    <source>
        <dbReference type="EMBL" id="KAF0297066.1"/>
    </source>
</evidence>
<dbReference type="AlphaFoldDB" id="A0A6A4VQX3"/>
<sequence length="199" mass="22294">MPPRQAIPPEFEFDLEKETAELNRELLRAQIAFEVQEQEEWGMELEMISIPAVPVHRRRARRSAHPAQELEQLDWLGPLRETLAAGALGAARMARRVGELVVLHALQVCTVLAVLALRDVGRLRAALRRLRPCWYRPLLVRLGEEMQLVTGHLGVLVLSVLLWCCRAEGGWAGAARQATRLWAGFEADAEREVGPMLGG</sequence>
<dbReference type="EMBL" id="VIIS01001515">
    <property type="protein sequence ID" value="KAF0297066.1"/>
    <property type="molecule type" value="Genomic_DNA"/>
</dbReference>
<dbReference type="Proteomes" id="UP000440578">
    <property type="component" value="Unassembled WGS sequence"/>
</dbReference>
<proteinExistence type="predicted"/>
<keyword evidence="2" id="KW-1185">Reference proteome</keyword>
<comment type="caution">
    <text evidence="1">The sequence shown here is derived from an EMBL/GenBank/DDBJ whole genome shotgun (WGS) entry which is preliminary data.</text>
</comment>